<dbReference type="Proteomes" id="UP001527866">
    <property type="component" value="Unassembled WGS sequence"/>
</dbReference>
<evidence type="ECO:0000256" key="6">
    <source>
        <dbReference type="ARBA" id="ARBA00023136"/>
    </source>
</evidence>
<comment type="similarity">
    <text evidence="2">Belongs to the cytochrome ubiquinol oxidase subunit 2 family.</text>
</comment>
<feature type="transmembrane region" description="Helical" evidence="7">
    <location>
        <begin position="6"/>
        <end position="24"/>
    </location>
</feature>
<organism evidence="8 9">
    <name type="scientific">Nocardiopsis endophytica</name>
    <dbReference type="NCBI Taxonomy" id="3018445"/>
    <lineage>
        <taxon>Bacteria</taxon>
        <taxon>Bacillati</taxon>
        <taxon>Actinomycetota</taxon>
        <taxon>Actinomycetes</taxon>
        <taxon>Streptosporangiales</taxon>
        <taxon>Nocardiopsidaceae</taxon>
        <taxon>Nocardiopsis</taxon>
    </lineage>
</organism>
<keyword evidence="3" id="KW-1003">Cell membrane</keyword>
<accession>A0ABT4UD34</accession>
<feature type="transmembrane region" description="Helical" evidence="7">
    <location>
        <begin position="251"/>
        <end position="273"/>
    </location>
</feature>
<gene>
    <name evidence="8" type="ORF">O4J56_29910</name>
</gene>
<feature type="transmembrane region" description="Helical" evidence="7">
    <location>
        <begin position="116"/>
        <end position="137"/>
    </location>
</feature>
<dbReference type="Pfam" id="PF02322">
    <property type="entry name" value="Cyt_bd_oxida_II"/>
    <property type="match status" value="1"/>
</dbReference>
<keyword evidence="4 7" id="KW-0812">Transmembrane</keyword>
<feature type="transmembrane region" description="Helical" evidence="7">
    <location>
        <begin position="45"/>
        <end position="70"/>
    </location>
</feature>
<dbReference type="RefSeq" id="WP_270690447.1">
    <property type="nucleotide sequence ID" value="NZ_JAQFWQ010000151.1"/>
</dbReference>
<evidence type="ECO:0000256" key="2">
    <source>
        <dbReference type="ARBA" id="ARBA00007543"/>
    </source>
</evidence>
<dbReference type="EMBL" id="JAQFWQ010000151">
    <property type="protein sequence ID" value="MDA2814899.1"/>
    <property type="molecule type" value="Genomic_DNA"/>
</dbReference>
<dbReference type="PANTHER" id="PTHR43141">
    <property type="entry name" value="CYTOCHROME BD2 SUBUNIT II"/>
    <property type="match status" value="1"/>
</dbReference>
<comment type="caution">
    <text evidence="8">The sequence shown here is derived from an EMBL/GenBank/DDBJ whole genome shotgun (WGS) entry which is preliminary data.</text>
</comment>
<sequence length="332" mass="32990">MTMQTAWLLLLGGLLAGYFVLGGYDYGAQALRPLLPRGGGRQAAMAALGPFFFGNEVWLVAFAGVLFGAFPFLEGPLLAGLYPVLVPLLLALVAGKAAVQLRGRARTRSGERAWDALITAGGLVPALLWGTVTGVLLNGVAFTGDHSIAVGAALASPTALLCTLASGLLFTAHGAAYLALRTRGGTAGRAAVLLGRLAPAAAGAVVVAAASALVIGGAPGNPVVAAALGAAIAAALLGAQTASRRGRPGAAFACTGTAAAVFAALPWAAHYPYVLADAGGGGMEIGAAAADGATLTVLSAFGAAVVPLMLAYQAAGWWAFRGRVDDRTPSYL</sequence>
<reference evidence="8 9" key="1">
    <citation type="submission" date="2023-01" db="EMBL/GenBank/DDBJ databases">
        <title>Draft genome sequence of Nocardiopsis sp. RSe5-2 isolated from halophytes.</title>
        <authorList>
            <person name="Duangmal K."/>
            <person name="Chantavorakit T."/>
        </authorList>
    </citation>
    <scope>NUCLEOTIDE SEQUENCE [LARGE SCALE GENOMIC DNA]</scope>
    <source>
        <strain evidence="8 9">RSe5-2</strain>
    </source>
</reference>
<evidence type="ECO:0000256" key="5">
    <source>
        <dbReference type="ARBA" id="ARBA00022989"/>
    </source>
</evidence>
<name>A0ABT4UD34_9ACTN</name>
<feature type="transmembrane region" description="Helical" evidence="7">
    <location>
        <begin position="293"/>
        <end position="320"/>
    </location>
</feature>
<keyword evidence="6 7" id="KW-0472">Membrane</keyword>
<evidence type="ECO:0000256" key="4">
    <source>
        <dbReference type="ARBA" id="ARBA00022692"/>
    </source>
</evidence>
<feature type="transmembrane region" description="Helical" evidence="7">
    <location>
        <begin position="157"/>
        <end position="180"/>
    </location>
</feature>
<dbReference type="PANTHER" id="PTHR43141:SF4">
    <property type="entry name" value="CYTOCHROME BD2 SUBUNIT II"/>
    <property type="match status" value="1"/>
</dbReference>
<proteinExistence type="inferred from homology"/>
<comment type="subcellular location">
    <subcellularLocation>
        <location evidence="1">Cell membrane</location>
        <topology evidence="1">Multi-pass membrane protein</topology>
    </subcellularLocation>
</comment>
<feature type="transmembrane region" description="Helical" evidence="7">
    <location>
        <begin position="192"/>
        <end position="216"/>
    </location>
</feature>
<dbReference type="InterPro" id="IPR003317">
    <property type="entry name" value="Cyt-d_oxidase_su2"/>
</dbReference>
<keyword evidence="5 7" id="KW-1133">Transmembrane helix</keyword>
<evidence type="ECO:0000256" key="7">
    <source>
        <dbReference type="SAM" id="Phobius"/>
    </source>
</evidence>
<feature type="transmembrane region" description="Helical" evidence="7">
    <location>
        <begin position="222"/>
        <end position="239"/>
    </location>
</feature>
<evidence type="ECO:0000256" key="3">
    <source>
        <dbReference type="ARBA" id="ARBA00022475"/>
    </source>
</evidence>
<evidence type="ECO:0000313" key="9">
    <source>
        <dbReference type="Proteomes" id="UP001527866"/>
    </source>
</evidence>
<evidence type="ECO:0000256" key="1">
    <source>
        <dbReference type="ARBA" id="ARBA00004651"/>
    </source>
</evidence>
<evidence type="ECO:0000313" key="8">
    <source>
        <dbReference type="EMBL" id="MDA2814899.1"/>
    </source>
</evidence>
<keyword evidence="9" id="KW-1185">Reference proteome</keyword>
<protein>
    <submittedName>
        <fullName evidence="8">Cytochrome d ubiquinol oxidase subunit II</fullName>
    </submittedName>
</protein>
<feature type="transmembrane region" description="Helical" evidence="7">
    <location>
        <begin position="76"/>
        <end position="95"/>
    </location>
</feature>